<keyword evidence="5" id="KW-1185">Reference proteome</keyword>
<evidence type="ECO:0000256" key="2">
    <source>
        <dbReference type="ARBA" id="ARBA00008376"/>
    </source>
</evidence>
<dbReference type="GO" id="GO:0008013">
    <property type="term" value="F:beta-catenin binding"/>
    <property type="evidence" value="ECO:0007669"/>
    <property type="project" value="TreeGrafter"/>
</dbReference>
<evidence type="ECO:0000313" key="4">
    <source>
        <dbReference type="EMBL" id="VDO51276.1"/>
    </source>
</evidence>
<dbReference type="InterPro" id="IPR036723">
    <property type="entry name" value="Alpha-catenin/vinculin-like_sf"/>
</dbReference>
<evidence type="ECO:0000313" key="5">
    <source>
        <dbReference type="Proteomes" id="UP000267606"/>
    </source>
</evidence>
<comment type="subcellular location">
    <subcellularLocation>
        <location evidence="1">Cytoplasm</location>
    </subcellularLocation>
</comment>
<gene>
    <name evidence="4" type="ORF">OFLC_LOCUS7500</name>
</gene>
<evidence type="ECO:0000256" key="3">
    <source>
        <dbReference type="ARBA" id="ARBA00022490"/>
    </source>
</evidence>
<dbReference type="STRING" id="387005.A0A183HJ36"/>
<dbReference type="InterPro" id="IPR006077">
    <property type="entry name" value="Vinculin/catenin"/>
</dbReference>
<dbReference type="PANTHER" id="PTHR18914">
    <property type="entry name" value="ALPHA CATENIN"/>
    <property type="match status" value="1"/>
</dbReference>
<dbReference type="Proteomes" id="UP000267606">
    <property type="component" value="Unassembled WGS sequence"/>
</dbReference>
<dbReference type="GO" id="GO:0005737">
    <property type="term" value="C:cytoplasm"/>
    <property type="evidence" value="ECO:0007669"/>
    <property type="project" value="UniProtKB-SubCell"/>
</dbReference>
<evidence type="ECO:0000256" key="1">
    <source>
        <dbReference type="ARBA" id="ARBA00004496"/>
    </source>
</evidence>
<dbReference type="Pfam" id="PF01044">
    <property type="entry name" value="Vinculin"/>
    <property type="match status" value="1"/>
</dbReference>
<name>A0A183HJ36_9BILA</name>
<dbReference type="EMBL" id="UZAJ01007875">
    <property type="protein sequence ID" value="VDO51276.1"/>
    <property type="molecule type" value="Genomic_DNA"/>
</dbReference>
<dbReference type="GO" id="GO:0051015">
    <property type="term" value="F:actin filament binding"/>
    <property type="evidence" value="ECO:0007669"/>
    <property type="project" value="InterPro"/>
</dbReference>
<reference evidence="4 5" key="2">
    <citation type="submission" date="2018-11" db="EMBL/GenBank/DDBJ databases">
        <authorList>
            <consortium name="Pathogen Informatics"/>
        </authorList>
    </citation>
    <scope>NUCLEOTIDE SEQUENCE [LARGE SCALE GENOMIC DNA]</scope>
</reference>
<dbReference type="GO" id="GO:0016342">
    <property type="term" value="C:catenin complex"/>
    <property type="evidence" value="ECO:0007669"/>
    <property type="project" value="TreeGrafter"/>
</dbReference>
<protein>
    <submittedName>
        <fullName evidence="6">Vinculin</fullName>
    </submittedName>
</protein>
<organism evidence="6">
    <name type="scientific">Onchocerca flexuosa</name>
    <dbReference type="NCBI Taxonomy" id="387005"/>
    <lineage>
        <taxon>Eukaryota</taxon>
        <taxon>Metazoa</taxon>
        <taxon>Ecdysozoa</taxon>
        <taxon>Nematoda</taxon>
        <taxon>Chromadorea</taxon>
        <taxon>Rhabditida</taxon>
        <taxon>Spirurina</taxon>
        <taxon>Spiruromorpha</taxon>
        <taxon>Filarioidea</taxon>
        <taxon>Onchocercidae</taxon>
        <taxon>Onchocerca</taxon>
    </lineage>
</organism>
<keyword evidence="3" id="KW-0963">Cytoplasm</keyword>
<evidence type="ECO:0000313" key="6">
    <source>
        <dbReference type="WBParaSite" id="OFLC_0000749701-mRNA-1"/>
    </source>
</evidence>
<accession>A0A183HJ36</accession>
<sequence length="123" mass="13622">MDVIKAAQEISDAGAKLNSLAKQIGDESVESETKKDLFAYLQRITLYCQQLNITSRVKADVQQVGNELVVSGLESAMSLIQTARNLLNAVVLTVKAAYIASTKVFFCTIYLTKPKYYEILLKI</sequence>
<comment type="similarity">
    <text evidence="2">Belongs to the vinculin/alpha-catenin family.</text>
</comment>
<dbReference type="GO" id="GO:0098609">
    <property type="term" value="P:cell-cell adhesion"/>
    <property type="evidence" value="ECO:0007669"/>
    <property type="project" value="TreeGrafter"/>
</dbReference>
<proteinExistence type="inferred from homology"/>
<dbReference type="WBParaSite" id="OFLC_0000749701-mRNA-1">
    <property type="protein sequence ID" value="OFLC_0000749701-mRNA-1"/>
    <property type="gene ID" value="OFLC_0000749701"/>
</dbReference>
<dbReference type="PANTHER" id="PTHR18914:SF9">
    <property type="entry name" value="CATENIN ALPHA"/>
    <property type="match status" value="1"/>
</dbReference>
<dbReference type="Gene3D" id="1.20.120.230">
    <property type="entry name" value="Alpha-catenin/vinculin-like"/>
    <property type="match status" value="1"/>
</dbReference>
<dbReference type="GO" id="GO:0005912">
    <property type="term" value="C:adherens junction"/>
    <property type="evidence" value="ECO:0007669"/>
    <property type="project" value="TreeGrafter"/>
</dbReference>
<dbReference type="GO" id="GO:0016477">
    <property type="term" value="P:cell migration"/>
    <property type="evidence" value="ECO:0007669"/>
    <property type="project" value="TreeGrafter"/>
</dbReference>
<dbReference type="SUPFAM" id="SSF47220">
    <property type="entry name" value="alpha-catenin/vinculin-like"/>
    <property type="match status" value="1"/>
</dbReference>
<reference evidence="6" key="1">
    <citation type="submission" date="2016-06" db="UniProtKB">
        <authorList>
            <consortium name="WormBaseParasite"/>
        </authorList>
    </citation>
    <scope>IDENTIFICATION</scope>
</reference>
<dbReference type="AlphaFoldDB" id="A0A183HJ36"/>